<organism evidence="4 5">
    <name type="scientific">Streptomyces nigrescens</name>
    <dbReference type="NCBI Taxonomy" id="1920"/>
    <lineage>
        <taxon>Bacteria</taxon>
        <taxon>Bacillati</taxon>
        <taxon>Actinomycetota</taxon>
        <taxon>Actinomycetes</taxon>
        <taxon>Kitasatosporales</taxon>
        <taxon>Streptomycetaceae</taxon>
        <taxon>Streptomyces</taxon>
    </lineage>
</organism>
<comment type="caution">
    <text evidence="4">The sequence shown here is derived from an EMBL/GenBank/DDBJ whole genome shotgun (WGS) entry which is preliminary data.</text>
</comment>
<evidence type="ECO:0000256" key="2">
    <source>
        <dbReference type="SAM" id="MobiDB-lite"/>
    </source>
</evidence>
<evidence type="ECO:0000256" key="1">
    <source>
        <dbReference type="ARBA" id="ARBA00022527"/>
    </source>
</evidence>
<dbReference type="GO" id="GO:0004674">
    <property type="term" value="F:protein serine/threonine kinase activity"/>
    <property type="evidence" value="ECO:0007669"/>
    <property type="project" value="UniProtKB-KW"/>
</dbReference>
<name>A0A640TDQ7_STRNI</name>
<keyword evidence="1" id="KW-0723">Serine/threonine-protein kinase</keyword>
<accession>A0A640TDQ7</accession>
<dbReference type="CDD" id="cd16936">
    <property type="entry name" value="HATPase_RsbW-like"/>
    <property type="match status" value="1"/>
</dbReference>
<dbReference type="AlphaFoldDB" id="A0A640TDQ7"/>
<dbReference type="InterPro" id="IPR050267">
    <property type="entry name" value="Anti-sigma-factor_SerPK"/>
</dbReference>
<dbReference type="Proteomes" id="UP000429552">
    <property type="component" value="Unassembled WGS sequence"/>
</dbReference>
<dbReference type="PANTHER" id="PTHR35526">
    <property type="entry name" value="ANTI-SIGMA-F FACTOR RSBW-RELATED"/>
    <property type="match status" value="1"/>
</dbReference>
<feature type="compositionally biased region" description="Basic and acidic residues" evidence="2">
    <location>
        <begin position="22"/>
        <end position="42"/>
    </location>
</feature>
<sequence length="184" mass="20015">MAADPMGMLTVRLFEAERRGSLGAGERMRQPVRREERDKRQQTADGGRNGGTTARAPRVLERKVRHADLKAVGEVRRELRQLLSRWTLPGGGELAEVATLLTSELVTNALVHAEGGAVVTARVSDRLRVEVRDFVPGRPEPRAPTTDGTSGRGLMLVRSLADAWGIRTESLGKSVWFELGGGPA</sequence>
<dbReference type="InterPro" id="IPR003594">
    <property type="entry name" value="HATPase_dom"/>
</dbReference>
<dbReference type="PANTHER" id="PTHR35526:SF3">
    <property type="entry name" value="ANTI-SIGMA-F FACTOR RSBW"/>
    <property type="match status" value="1"/>
</dbReference>
<protein>
    <recommendedName>
        <fullName evidence="3">Histidine kinase/HSP90-like ATPase domain-containing protein</fullName>
    </recommendedName>
</protein>
<keyword evidence="1" id="KW-0808">Transferase</keyword>
<dbReference type="InterPro" id="IPR036890">
    <property type="entry name" value="HATPase_C_sf"/>
</dbReference>
<feature type="domain" description="Histidine kinase/HSP90-like ATPase" evidence="3">
    <location>
        <begin position="67"/>
        <end position="177"/>
    </location>
</feature>
<dbReference type="Gene3D" id="3.30.565.10">
    <property type="entry name" value="Histidine kinase-like ATPase, C-terminal domain"/>
    <property type="match status" value="1"/>
</dbReference>
<evidence type="ECO:0000259" key="3">
    <source>
        <dbReference type="Pfam" id="PF13581"/>
    </source>
</evidence>
<proteinExistence type="predicted"/>
<evidence type="ECO:0000313" key="4">
    <source>
        <dbReference type="EMBL" id="GFE21294.1"/>
    </source>
</evidence>
<feature type="region of interest" description="Disordered" evidence="2">
    <location>
        <begin position="22"/>
        <end position="57"/>
    </location>
</feature>
<gene>
    <name evidence="4" type="ORF">Sliba_17470</name>
</gene>
<reference evidence="4 5" key="1">
    <citation type="submission" date="2019-12" db="EMBL/GenBank/DDBJ databases">
        <title>Whole genome shotgun sequence of Streptomyces libani subsp. libani NBRC 13452.</title>
        <authorList>
            <person name="Ichikawa N."/>
            <person name="Kimura A."/>
            <person name="Kitahashi Y."/>
            <person name="Komaki H."/>
            <person name="Tamura T."/>
        </authorList>
    </citation>
    <scope>NUCLEOTIDE SEQUENCE [LARGE SCALE GENOMIC DNA]</scope>
    <source>
        <strain evidence="4 5">NBRC 13452</strain>
    </source>
</reference>
<dbReference type="Pfam" id="PF13581">
    <property type="entry name" value="HATPase_c_2"/>
    <property type="match status" value="1"/>
</dbReference>
<dbReference type="SUPFAM" id="SSF55874">
    <property type="entry name" value="ATPase domain of HSP90 chaperone/DNA topoisomerase II/histidine kinase"/>
    <property type="match status" value="1"/>
</dbReference>
<keyword evidence="1" id="KW-0418">Kinase</keyword>
<dbReference type="EMBL" id="BLIP01000001">
    <property type="protein sequence ID" value="GFE21294.1"/>
    <property type="molecule type" value="Genomic_DNA"/>
</dbReference>
<evidence type="ECO:0000313" key="5">
    <source>
        <dbReference type="Proteomes" id="UP000429552"/>
    </source>
</evidence>